<dbReference type="EMBL" id="JANCYU010000072">
    <property type="protein sequence ID" value="KAK4528948.1"/>
    <property type="molecule type" value="Genomic_DNA"/>
</dbReference>
<dbReference type="AlphaFoldDB" id="A0AAV9INA6"/>
<dbReference type="Gene3D" id="3.40.50.300">
    <property type="entry name" value="P-loop containing nucleotide triphosphate hydrolases"/>
    <property type="match status" value="1"/>
</dbReference>
<proteinExistence type="inferred from homology"/>
<keyword evidence="2" id="KW-0547">Nucleotide-binding</keyword>
<keyword evidence="6" id="KW-1185">Reference proteome</keyword>
<gene>
    <name evidence="5" type="ORF">GAYE_SCF67G6897</name>
</gene>
<organism evidence="5 6">
    <name type="scientific">Galdieria yellowstonensis</name>
    <dbReference type="NCBI Taxonomy" id="3028027"/>
    <lineage>
        <taxon>Eukaryota</taxon>
        <taxon>Rhodophyta</taxon>
        <taxon>Bangiophyceae</taxon>
        <taxon>Galdieriales</taxon>
        <taxon>Galdieriaceae</taxon>
        <taxon>Galdieria</taxon>
    </lineage>
</organism>
<dbReference type="NCBIfam" id="TIGR01351">
    <property type="entry name" value="adk"/>
    <property type="match status" value="1"/>
</dbReference>
<dbReference type="PROSITE" id="PS00113">
    <property type="entry name" value="ADENYLATE_KINASE"/>
    <property type="match status" value="1"/>
</dbReference>
<evidence type="ECO:0000256" key="3">
    <source>
        <dbReference type="ARBA" id="ARBA00022777"/>
    </source>
</evidence>
<dbReference type="Pfam" id="PF00406">
    <property type="entry name" value="ADK"/>
    <property type="match status" value="1"/>
</dbReference>
<dbReference type="CDD" id="cd01428">
    <property type="entry name" value="ADK"/>
    <property type="match status" value="1"/>
</dbReference>
<evidence type="ECO:0000313" key="5">
    <source>
        <dbReference type="EMBL" id="KAK4528948.1"/>
    </source>
</evidence>
<dbReference type="PRINTS" id="PR00094">
    <property type="entry name" value="ADENYLTKNASE"/>
</dbReference>
<accession>A0AAV9INA6</accession>
<keyword evidence="3 4" id="KW-0418">Kinase</keyword>
<comment type="similarity">
    <text evidence="4">Belongs to the adenylate kinase family.</text>
</comment>
<dbReference type="GO" id="GO:0004017">
    <property type="term" value="F:AMP kinase activity"/>
    <property type="evidence" value="ECO:0007669"/>
    <property type="project" value="InterPro"/>
</dbReference>
<dbReference type="SUPFAM" id="SSF52540">
    <property type="entry name" value="P-loop containing nucleoside triphosphate hydrolases"/>
    <property type="match status" value="1"/>
</dbReference>
<dbReference type="InterPro" id="IPR006259">
    <property type="entry name" value="Adenyl_kin_sub"/>
</dbReference>
<dbReference type="Proteomes" id="UP001300502">
    <property type="component" value="Unassembled WGS sequence"/>
</dbReference>
<name>A0AAV9INA6_9RHOD</name>
<dbReference type="GO" id="GO:0005524">
    <property type="term" value="F:ATP binding"/>
    <property type="evidence" value="ECO:0007669"/>
    <property type="project" value="InterPro"/>
</dbReference>
<sequence>MMNKDNNYPSWFLFIAPFPRWKKNKHFDVYVKHKCRCCGHSHREQHQDGRHQARRIVLLGKPCSGKGTQAPLLSSRYGFIHLSTGQMLRQELSEKTALGMLAAEYMKQGDMLPDDIMLPLVAKRISQPDCQKHGYILDGFPRTLSQAVQMSRYSIGVDLVFLLQRSDEDAQDWMRHRLYDPSTGVLYHPVYFPPPAHRIPYLQRRMDDQEAVMQKRLQQYRQNTLPLVHFFQDKLVWIDTSNKRPTEQVFEEICQHVERWNAGVWMKQQRKDIVSRPSF</sequence>
<protein>
    <recommendedName>
        <fullName evidence="7">Adenylate kinase</fullName>
    </recommendedName>
</protein>
<reference evidence="5 6" key="1">
    <citation type="submission" date="2022-07" db="EMBL/GenBank/DDBJ databases">
        <title>Genome-wide signatures of adaptation to extreme environments.</title>
        <authorList>
            <person name="Cho C.H."/>
            <person name="Yoon H.S."/>
        </authorList>
    </citation>
    <scope>NUCLEOTIDE SEQUENCE [LARGE SCALE GENOMIC DNA]</scope>
    <source>
        <strain evidence="5 6">108.79 E11</strain>
    </source>
</reference>
<dbReference type="InterPro" id="IPR033690">
    <property type="entry name" value="Adenylat_kinase_CS"/>
</dbReference>
<evidence type="ECO:0008006" key="7">
    <source>
        <dbReference type="Google" id="ProtNLM"/>
    </source>
</evidence>
<dbReference type="InterPro" id="IPR000850">
    <property type="entry name" value="Adenylat/UMP-CMP_kin"/>
</dbReference>
<evidence type="ECO:0000256" key="1">
    <source>
        <dbReference type="ARBA" id="ARBA00022679"/>
    </source>
</evidence>
<keyword evidence="1 4" id="KW-0808">Transferase</keyword>
<evidence type="ECO:0000256" key="4">
    <source>
        <dbReference type="RuleBase" id="RU003330"/>
    </source>
</evidence>
<dbReference type="InterPro" id="IPR027417">
    <property type="entry name" value="P-loop_NTPase"/>
</dbReference>
<comment type="caution">
    <text evidence="5">The sequence shown here is derived from an EMBL/GenBank/DDBJ whole genome shotgun (WGS) entry which is preliminary data.</text>
</comment>
<dbReference type="PANTHER" id="PTHR23359">
    <property type="entry name" value="NUCLEOTIDE KINASE"/>
    <property type="match status" value="1"/>
</dbReference>
<evidence type="ECO:0000256" key="2">
    <source>
        <dbReference type="ARBA" id="ARBA00022741"/>
    </source>
</evidence>
<evidence type="ECO:0000313" key="6">
    <source>
        <dbReference type="Proteomes" id="UP001300502"/>
    </source>
</evidence>
<dbReference type="HAMAP" id="MF_00235">
    <property type="entry name" value="Adenylate_kinase_Adk"/>
    <property type="match status" value="1"/>
</dbReference>